<evidence type="ECO:0000256" key="4">
    <source>
        <dbReference type="ARBA" id="ARBA00023015"/>
    </source>
</evidence>
<evidence type="ECO:0000259" key="9">
    <source>
        <dbReference type="SMART" id="SM00761"/>
    </source>
</evidence>
<keyword evidence="6 7" id="KW-0539">Nucleus</keyword>
<accession>A0A8X7ZK06</accession>
<name>A0A8X7ZK06_POPTO</name>
<evidence type="ECO:0000256" key="8">
    <source>
        <dbReference type="SAM" id="MobiDB-lite"/>
    </source>
</evidence>
<comment type="subcellular location">
    <subcellularLocation>
        <location evidence="1 7">Nucleus</location>
    </subcellularLocation>
</comment>
<evidence type="ECO:0000313" key="10">
    <source>
        <dbReference type="EMBL" id="KAG6764755.1"/>
    </source>
</evidence>
<proteinExistence type="predicted"/>
<evidence type="ECO:0000256" key="5">
    <source>
        <dbReference type="ARBA" id="ARBA00023163"/>
    </source>
</evidence>
<keyword evidence="4" id="KW-0805">Transcription regulation</keyword>
<evidence type="ECO:0000256" key="3">
    <source>
        <dbReference type="ARBA" id="ARBA00022737"/>
    </source>
</evidence>
<dbReference type="Pfam" id="PF08295">
    <property type="entry name" value="Sin3_corepress"/>
    <property type="match status" value="1"/>
</dbReference>
<feature type="compositionally biased region" description="Polar residues" evidence="8">
    <location>
        <begin position="19"/>
        <end position="31"/>
    </location>
</feature>
<dbReference type="FunFam" id="1.20.1160.11:FF:000002">
    <property type="entry name" value="Paired amphipathic helix protein SIN3"/>
    <property type="match status" value="1"/>
</dbReference>
<keyword evidence="11" id="KW-1185">Reference proteome</keyword>
<sequence>MKRSRDDVYMGSQLKRPVLSSSTKGEASGQPQMIGGGGGGGGVGGGAGGGGGGGGQKLTTNDALAYLKAVKDIFQDKREKYDDFLEVMKDFKAQRIDTAGVIARVKELFKGHRDLILGFNTFLPKGYEITLPLEEEQPPQKKPVEFEEAINFVNKIKTRFQGDDHVYKSFLDILNMYRKENKSISEVYQEVAALFRDHHDLLLEFTHFLPDSSAAASAHFPSARNSAPRDRSSAVPTMRQMHVDKKERAMASHAERDISVDRPDPDHDRAMIRADKDQRRRVEKEKERREDRDRRECERDDRDYDHDGNRDFNQRFPHKRKPARRVEDSAAEQVGDGDESFGGMNPVSSAYDDKNAVKSALSQELAFCDKVKETLHNPENYQEFLRCLHLYTREIITRSELQSLVGDLLGKYPDLMDGFNEFLTLCEKKEGLLAGVVSKSNLPRVLKVEDRDRDRDRERDDGLKDRDREIRERDRLDKSAAFGNKDTGGHKMSLFPSKDKLPAKPINELDLSNCERCTPSYRLLPKSYMIPPASQRTELGAEVLNDHWVSVTSGSEDYSFKHMRKNQYEESLFRCEDDRFELDMLLESVNVTTKRVEELLEKINNNTIKMDSPIRIDEHLTGALLFSDEILFSSGLALNLRCVERLYGDHGLDVMDVLRKNTSLALPVILTRLKQKQEEWARCRADFNKVWAEIYAKNYHKSLDHRSFYFKQQDTKSLSTKALLAEIKEISENKRKEDDVLLAFAAGNRRPIIPNLEFEYLDPDTHEDLYQLIKYSCAEVCTTEQLDKVMKIWTTFLEPMLGVPSRPQGAEDTEDVVKAKNQSSKSGESEGSPSGGGAVTNSKHSNPSRNGDESIQPEQSSSSRAWMLNGENRVKENGSPDADHVARKSDTSTSTLQHDKVLINAAAADELSGVTKQAPSNDRLLNSNAPLVTGAELNNGRTLVESGLSATPSRPSNGTVEGGLGIGSSNEILPSTEGGEFSRPPVSTNGVATEVIKSNRYNDESAAQFKIEREEGELSPNGDFEEDNFAVYGEAGLEAAHKVKDSAVSRQYQARQGEECGEAGGENDADADDEGGESAQRSSEDSENASENGDVSGSESGDGEDCSREEHEEDGDHDEHDNKAESEGEAEGMADAHDVEGEGTILPFSERFLLNVKPLAKHVPPSLHDKEKGSRVFYGNDSFYVLFRLHQTLYERIQSAKVNSSSAERKWRASNDTSPTDLYARFMSALYNLLDGSSDNTKFEDDCRAIIGTQSYVLFTLDKLIYKLVKQLQTVATDEMDNKLLQLYAYEKSRKHGRFVDIVCHENARVLLHDENIYRIECVGLVSSAPTRLSIQLMDFGHDKPEVTAVSMDPNFASYLHNDFLSVVPDKKEKPGIFLKRNKHRYTDAEECQAMEGFRVLNGLECKIACNSSKVSYVLDTEDFLFRPQKKTKTLQQNGSCHDDQAKISKRVQRFHRLLSSSS</sequence>
<dbReference type="EMBL" id="JAAWWB010000016">
    <property type="protein sequence ID" value="KAG6764755.1"/>
    <property type="molecule type" value="Genomic_DNA"/>
</dbReference>
<comment type="caution">
    <text evidence="10">The sequence shown here is derived from an EMBL/GenBank/DDBJ whole genome shotgun (WGS) entry which is preliminary data.</text>
</comment>
<dbReference type="PANTHER" id="PTHR12346:SF0">
    <property type="entry name" value="SIN3A, ISOFORM G"/>
    <property type="match status" value="1"/>
</dbReference>
<feature type="compositionally biased region" description="Gly residues" evidence="8">
    <location>
        <begin position="34"/>
        <end position="55"/>
    </location>
</feature>
<dbReference type="InterPro" id="IPR039774">
    <property type="entry name" value="Sin3-like"/>
</dbReference>
<feature type="compositionally biased region" description="Basic and acidic residues" evidence="8">
    <location>
        <begin position="872"/>
        <end position="890"/>
    </location>
</feature>
<evidence type="ECO:0000313" key="11">
    <source>
        <dbReference type="Proteomes" id="UP000886885"/>
    </source>
</evidence>
<keyword evidence="3" id="KW-0677">Repeat</keyword>
<evidence type="ECO:0000256" key="6">
    <source>
        <dbReference type="ARBA" id="ARBA00023242"/>
    </source>
</evidence>
<reference evidence="10" key="1">
    <citation type="journal article" date="2020" name="bioRxiv">
        <title>Hybrid origin of Populus tomentosa Carr. identified through genome sequencing and phylogenomic analysis.</title>
        <authorList>
            <person name="An X."/>
            <person name="Gao K."/>
            <person name="Chen Z."/>
            <person name="Li J."/>
            <person name="Yang X."/>
            <person name="Yang X."/>
            <person name="Zhou J."/>
            <person name="Guo T."/>
            <person name="Zhao T."/>
            <person name="Huang S."/>
            <person name="Miao D."/>
            <person name="Khan W.U."/>
            <person name="Rao P."/>
            <person name="Ye M."/>
            <person name="Lei B."/>
            <person name="Liao W."/>
            <person name="Wang J."/>
            <person name="Ji L."/>
            <person name="Li Y."/>
            <person name="Guo B."/>
            <person name="Mustafa N.S."/>
            <person name="Li S."/>
            <person name="Yun Q."/>
            <person name="Keller S.R."/>
            <person name="Mao J."/>
            <person name="Zhang R."/>
            <person name="Strauss S.H."/>
        </authorList>
    </citation>
    <scope>NUCLEOTIDE SEQUENCE</scope>
    <source>
        <strain evidence="10">GM15</strain>
        <tissue evidence="10">Leaf</tissue>
    </source>
</reference>
<dbReference type="InterPro" id="IPR031693">
    <property type="entry name" value="Sin3_C"/>
</dbReference>
<dbReference type="PANTHER" id="PTHR12346">
    <property type="entry name" value="SIN3B-RELATED"/>
    <property type="match status" value="1"/>
</dbReference>
<dbReference type="OrthoDB" id="10265969at2759"/>
<dbReference type="GO" id="GO:0000118">
    <property type="term" value="C:histone deacetylase complex"/>
    <property type="evidence" value="ECO:0007669"/>
    <property type="project" value="TreeGrafter"/>
</dbReference>
<dbReference type="GO" id="GO:0003714">
    <property type="term" value="F:transcription corepressor activity"/>
    <property type="evidence" value="ECO:0007669"/>
    <property type="project" value="InterPro"/>
</dbReference>
<dbReference type="GO" id="GO:0000785">
    <property type="term" value="C:chromatin"/>
    <property type="evidence" value="ECO:0007669"/>
    <property type="project" value="TreeGrafter"/>
</dbReference>
<feature type="domain" description="Histone deacetylase interacting" evidence="9">
    <location>
        <begin position="513"/>
        <end position="613"/>
    </location>
</feature>
<organism evidence="10 11">
    <name type="scientific">Populus tomentosa</name>
    <name type="common">Chinese white poplar</name>
    <dbReference type="NCBI Taxonomy" id="118781"/>
    <lineage>
        <taxon>Eukaryota</taxon>
        <taxon>Viridiplantae</taxon>
        <taxon>Streptophyta</taxon>
        <taxon>Embryophyta</taxon>
        <taxon>Tracheophyta</taxon>
        <taxon>Spermatophyta</taxon>
        <taxon>Magnoliopsida</taxon>
        <taxon>eudicotyledons</taxon>
        <taxon>Gunneridae</taxon>
        <taxon>Pentapetalae</taxon>
        <taxon>rosids</taxon>
        <taxon>fabids</taxon>
        <taxon>Malpighiales</taxon>
        <taxon>Salicaceae</taxon>
        <taxon>Saliceae</taxon>
        <taxon>Populus</taxon>
    </lineage>
</organism>
<feature type="region of interest" description="Disordered" evidence="8">
    <location>
        <begin position="477"/>
        <end position="497"/>
    </location>
</feature>
<gene>
    <name evidence="10" type="ORF">POTOM_032241</name>
</gene>
<dbReference type="GO" id="GO:0000122">
    <property type="term" value="P:negative regulation of transcription by RNA polymerase II"/>
    <property type="evidence" value="ECO:0007669"/>
    <property type="project" value="TreeGrafter"/>
</dbReference>
<feature type="region of interest" description="Disordered" evidence="8">
    <location>
        <begin position="1"/>
        <end position="55"/>
    </location>
</feature>
<dbReference type="FunFam" id="1.20.1160.11:FF:000003">
    <property type="entry name" value="Paired amphipathic helix SIN3-like protein"/>
    <property type="match status" value="1"/>
</dbReference>
<feature type="compositionally biased region" description="Polar residues" evidence="8">
    <location>
        <begin position="948"/>
        <end position="959"/>
    </location>
</feature>
<feature type="region of interest" description="Disordered" evidence="8">
    <location>
        <begin position="913"/>
        <end position="990"/>
    </location>
</feature>
<dbReference type="Pfam" id="PF16879">
    <property type="entry name" value="Sin3a_C"/>
    <property type="match status" value="1"/>
</dbReference>
<feature type="compositionally biased region" description="Low complexity" evidence="8">
    <location>
        <begin position="1090"/>
        <end position="1099"/>
    </location>
</feature>
<feature type="compositionally biased region" description="Acidic residues" evidence="8">
    <location>
        <begin position="1059"/>
        <end position="1076"/>
    </location>
</feature>
<feature type="region of interest" description="Disordered" evidence="8">
    <location>
        <begin position="801"/>
        <end position="897"/>
    </location>
</feature>
<dbReference type="InterPro" id="IPR013194">
    <property type="entry name" value="HDAC_interact_dom"/>
</dbReference>
<keyword evidence="2" id="KW-0678">Repressor</keyword>
<dbReference type="Proteomes" id="UP000886885">
    <property type="component" value="Chromosome 8D"/>
</dbReference>
<evidence type="ECO:0000256" key="2">
    <source>
        <dbReference type="ARBA" id="ARBA00022491"/>
    </source>
</evidence>
<feature type="compositionally biased region" description="Low complexity" evidence="8">
    <location>
        <begin position="823"/>
        <end position="832"/>
    </location>
</feature>
<evidence type="ECO:0000256" key="1">
    <source>
        <dbReference type="ARBA" id="ARBA00004123"/>
    </source>
</evidence>
<keyword evidence="5" id="KW-0804">Transcription</keyword>
<dbReference type="Pfam" id="PF02671">
    <property type="entry name" value="PAH"/>
    <property type="match status" value="3"/>
</dbReference>
<feature type="compositionally biased region" description="Basic and acidic residues" evidence="8">
    <location>
        <begin position="1117"/>
        <end position="1126"/>
    </location>
</feature>
<feature type="region of interest" description="Disordered" evidence="8">
    <location>
        <begin position="219"/>
        <end position="343"/>
    </location>
</feature>
<feature type="compositionally biased region" description="Polar residues" evidence="8">
    <location>
        <begin position="839"/>
        <end position="849"/>
    </location>
</feature>
<feature type="compositionally biased region" description="Basic and acidic residues" evidence="8">
    <location>
        <begin position="241"/>
        <end position="313"/>
    </location>
</feature>
<feature type="compositionally biased region" description="Polar residues" evidence="8">
    <location>
        <begin position="914"/>
        <end position="930"/>
    </location>
</feature>
<dbReference type="SMART" id="SM00761">
    <property type="entry name" value="HDAC_interact"/>
    <property type="match status" value="1"/>
</dbReference>
<evidence type="ECO:0000256" key="7">
    <source>
        <dbReference type="PROSITE-ProRule" id="PRU00810"/>
    </source>
</evidence>
<dbReference type="FunFam" id="1.20.1160.11:FF:000001">
    <property type="entry name" value="Paired amphipathic helix protein Sin3"/>
    <property type="match status" value="1"/>
</dbReference>
<feature type="region of interest" description="Disordered" evidence="8">
    <location>
        <begin position="1053"/>
        <end position="1134"/>
    </location>
</feature>
<dbReference type="PROSITE" id="PS51477">
    <property type="entry name" value="PAH"/>
    <property type="match status" value="3"/>
</dbReference>
<protein>
    <recommendedName>
        <fullName evidence="9">Histone deacetylase interacting domain-containing protein</fullName>
    </recommendedName>
</protein>
<dbReference type="InterPro" id="IPR003822">
    <property type="entry name" value="PAH"/>
</dbReference>